<evidence type="ECO:0000313" key="2">
    <source>
        <dbReference type="Proteomes" id="UP000053097"/>
    </source>
</evidence>
<reference evidence="1 2" key="1">
    <citation type="journal article" date="2014" name="Curr. Biol.">
        <title>The genome of the clonal raider ant Cerapachys biroi.</title>
        <authorList>
            <person name="Oxley P.R."/>
            <person name="Ji L."/>
            <person name="Fetter-Pruneda I."/>
            <person name="McKenzie S.K."/>
            <person name="Li C."/>
            <person name="Hu H."/>
            <person name="Zhang G."/>
            <person name="Kronauer D.J."/>
        </authorList>
    </citation>
    <scope>NUCLEOTIDE SEQUENCE [LARGE SCALE GENOMIC DNA]</scope>
</reference>
<accession>A0A026W7B0</accession>
<dbReference type="AlphaFoldDB" id="A0A026W7B0"/>
<name>A0A026W7B0_OOCBI</name>
<evidence type="ECO:0000313" key="1">
    <source>
        <dbReference type="EMBL" id="EZA51878.1"/>
    </source>
</evidence>
<organism evidence="1 2">
    <name type="scientific">Ooceraea biroi</name>
    <name type="common">Clonal raider ant</name>
    <name type="synonym">Cerapachys biroi</name>
    <dbReference type="NCBI Taxonomy" id="2015173"/>
    <lineage>
        <taxon>Eukaryota</taxon>
        <taxon>Metazoa</taxon>
        <taxon>Ecdysozoa</taxon>
        <taxon>Arthropoda</taxon>
        <taxon>Hexapoda</taxon>
        <taxon>Insecta</taxon>
        <taxon>Pterygota</taxon>
        <taxon>Neoptera</taxon>
        <taxon>Endopterygota</taxon>
        <taxon>Hymenoptera</taxon>
        <taxon>Apocrita</taxon>
        <taxon>Aculeata</taxon>
        <taxon>Formicoidea</taxon>
        <taxon>Formicidae</taxon>
        <taxon>Dorylinae</taxon>
        <taxon>Ooceraea</taxon>
    </lineage>
</organism>
<dbReference type="EMBL" id="KK107366">
    <property type="protein sequence ID" value="EZA51878.1"/>
    <property type="molecule type" value="Genomic_DNA"/>
</dbReference>
<proteinExistence type="predicted"/>
<protein>
    <submittedName>
        <fullName evidence="1">Uncharacterized protein</fullName>
    </submittedName>
</protein>
<sequence length="88" mass="9669">MNGGCGTCSLSRHSVFQNEIAAEKNGGKIPSKFDPRKVSGISRIAVVNSGCKCARAHAVRIWILSTRLLINLQSVPRRFTFHRTELSS</sequence>
<gene>
    <name evidence="1" type="ORF">X777_09181</name>
</gene>
<keyword evidence="2" id="KW-1185">Reference proteome</keyword>
<dbReference type="Proteomes" id="UP000053097">
    <property type="component" value="Unassembled WGS sequence"/>
</dbReference>